<dbReference type="EMBL" id="AP022620">
    <property type="protein sequence ID" value="BBZ75886.1"/>
    <property type="molecule type" value="Genomic_DNA"/>
</dbReference>
<dbReference type="InterPro" id="IPR002562">
    <property type="entry name" value="3'-5'_exonuclease_dom"/>
</dbReference>
<dbReference type="SMART" id="SM00279">
    <property type="entry name" value="HhH2"/>
    <property type="match status" value="1"/>
</dbReference>
<comment type="catalytic activity">
    <reaction evidence="14 17">
        <text>DNA(n) + a 2'-deoxyribonucleoside 5'-triphosphate = DNA(n+1) + diphosphate</text>
        <dbReference type="Rhea" id="RHEA:22508"/>
        <dbReference type="Rhea" id="RHEA-COMP:17339"/>
        <dbReference type="Rhea" id="RHEA-COMP:17340"/>
        <dbReference type="ChEBI" id="CHEBI:33019"/>
        <dbReference type="ChEBI" id="CHEBI:61560"/>
        <dbReference type="ChEBI" id="CHEBI:173112"/>
        <dbReference type="EC" id="2.7.7.7"/>
    </reaction>
</comment>
<dbReference type="GO" id="GO:0008408">
    <property type="term" value="F:3'-5' exonuclease activity"/>
    <property type="evidence" value="ECO:0007669"/>
    <property type="project" value="InterPro"/>
</dbReference>
<evidence type="ECO:0000256" key="12">
    <source>
        <dbReference type="ARBA" id="ARBA00023125"/>
    </source>
</evidence>
<protein>
    <recommendedName>
        <fullName evidence="3 16">DNA polymerase I</fullName>
        <ecNumber evidence="2 16">2.7.7.7</ecNumber>
    </recommendedName>
</protein>
<evidence type="ECO:0000256" key="4">
    <source>
        <dbReference type="ARBA" id="ARBA00022679"/>
    </source>
</evidence>
<evidence type="ECO:0000313" key="21">
    <source>
        <dbReference type="EMBL" id="BBZ75886.1"/>
    </source>
</evidence>
<dbReference type="Gene3D" id="1.20.1060.10">
    <property type="entry name" value="Taq DNA Polymerase, Chain T, domain 4"/>
    <property type="match status" value="1"/>
</dbReference>
<dbReference type="CDD" id="cd09859">
    <property type="entry name" value="PIN_53EXO"/>
    <property type="match status" value="1"/>
</dbReference>
<dbReference type="InterPro" id="IPR020045">
    <property type="entry name" value="DNA_polI_H3TH"/>
</dbReference>
<evidence type="ECO:0000256" key="1">
    <source>
        <dbReference type="ARBA" id="ARBA00007705"/>
    </source>
</evidence>
<dbReference type="GO" id="GO:0003887">
    <property type="term" value="F:DNA-directed DNA polymerase activity"/>
    <property type="evidence" value="ECO:0007669"/>
    <property type="project" value="UniProtKB-UniRule"/>
</dbReference>
<dbReference type="NCBIfam" id="NF004397">
    <property type="entry name" value="PRK05755.1"/>
    <property type="match status" value="1"/>
</dbReference>
<dbReference type="CDD" id="cd06140">
    <property type="entry name" value="DNA_polA_I_Bacillus_like_exo"/>
    <property type="match status" value="1"/>
</dbReference>
<evidence type="ECO:0000256" key="3">
    <source>
        <dbReference type="ARBA" id="ARBA00020311"/>
    </source>
</evidence>
<evidence type="ECO:0000256" key="7">
    <source>
        <dbReference type="ARBA" id="ARBA00022722"/>
    </source>
</evidence>
<dbReference type="FunFam" id="1.10.150.20:FF:000002">
    <property type="entry name" value="DNA polymerase I"/>
    <property type="match status" value="1"/>
</dbReference>
<feature type="domain" description="3'-5' exonuclease" evidence="18">
    <location>
        <begin position="318"/>
        <end position="495"/>
    </location>
</feature>
<gene>
    <name evidence="17" type="primary">polA</name>
    <name evidence="21" type="ORF">MANY_12230</name>
</gene>
<keyword evidence="22" id="KW-1185">Reference proteome</keyword>
<dbReference type="Pfam" id="PF00476">
    <property type="entry name" value="DNA_pol_A"/>
    <property type="match status" value="1"/>
</dbReference>
<keyword evidence="5 17" id="KW-0548">Nucleotidyltransferase</keyword>
<dbReference type="EC" id="2.7.7.7" evidence="2 16"/>
<dbReference type="SMART" id="SM00475">
    <property type="entry name" value="53EXOc"/>
    <property type="match status" value="1"/>
</dbReference>
<keyword evidence="9" id="KW-0378">Hydrolase</keyword>
<evidence type="ECO:0000256" key="11">
    <source>
        <dbReference type="ARBA" id="ARBA00022932"/>
    </source>
</evidence>
<dbReference type="PRINTS" id="PR00868">
    <property type="entry name" value="DNAPOLI"/>
</dbReference>
<dbReference type="SUPFAM" id="SSF53098">
    <property type="entry name" value="Ribonuclease H-like"/>
    <property type="match status" value="1"/>
</dbReference>
<dbReference type="InterPro" id="IPR012337">
    <property type="entry name" value="RNaseH-like_sf"/>
</dbReference>
<dbReference type="Gene3D" id="1.10.150.20">
    <property type="entry name" value="5' to 3' exonuclease, C-terminal subdomain"/>
    <property type="match status" value="2"/>
</dbReference>
<keyword evidence="11 17" id="KW-0239">DNA-directed DNA polymerase</keyword>
<dbReference type="AlphaFoldDB" id="A0A6N4W1U5"/>
<dbReference type="GO" id="GO:0003677">
    <property type="term" value="F:DNA binding"/>
    <property type="evidence" value="ECO:0007669"/>
    <property type="project" value="UniProtKB-UniRule"/>
</dbReference>
<dbReference type="FunFam" id="1.20.1060.10:FF:000001">
    <property type="entry name" value="DNA polymerase I"/>
    <property type="match status" value="1"/>
</dbReference>
<dbReference type="NCBIfam" id="TIGR00593">
    <property type="entry name" value="pola"/>
    <property type="match status" value="1"/>
</dbReference>
<dbReference type="InterPro" id="IPR020046">
    <property type="entry name" value="5-3_exonucl_a-hlix_arch_N"/>
</dbReference>
<comment type="function">
    <text evidence="15">In addition to polymerase activity, this DNA polymerase exhibits 3'-5' and 5'-3' exonuclease activity.</text>
</comment>
<dbReference type="Gene3D" id="3.40.50.1010">
    <property type="entry name" value="5'-nuclease"/>
    <property type="match status" value="1"/>
</dbReference>
<dbReference type="PROSITE" id="PS00447">
    <property type="entry name" value="DNA_POLYMERASE_A"/>
    <property type="match status" value="1"/>
</dbReference>
<dbReference type="GO" id="GO:0006302">
    <property type="term" value="P:double-strand break repair"/>
    <property type="evidence" value="ECO:0007669"/>
    <property type="project" value="TreeGrafter"/>
</dbReference>
<evidence type="ECO:0000256" key="2">
    <source>
        <dbReference type="ARBA" id="ARBA00012417"/>
    </source>
</evidence>
<dbReference type="InterPro" id="IPR002298">
    <property type="entry name" value="DNA_polymerase_A"/>
</dbReference>
<dbReference type="Proteomes" id="UP000467249">
    <property type="component" value="Chromosome"/>
</dbReference>
<evidence type="ECO:0000256" key="5">
    <source>
        <dbReference type="ARBA" id="ARBA00022695"/>
    </source>
</evidence>
<dbReference type="KEGG" id="many:MANY_12230"/>
<dbReference type="PANTHER" id="PTHR10133">
    <property type="entry name" value="DNA POLYMERASE I"/>
    <property type="match status" value="1"/>
</dbReference>
<dbReference type="InterPro" id="IPR036397">
    <property type="entry name" value="RNaseH_sf"/>
</dbReference>
<dbReference type="InterPro" id="IPR036279">
    <property type="entry name" value="5-3_exonuclease_C_sf"/>
</dbReference>
<dbReference type="PANTHER" id="PTHR10133:SF27">
    <property type="entry name" value="DNA POLYMERASE NU"/>
    <property type="match status" value="1"/>
</dbReference>
<dbReference type="SUPFAM" id="SSF47807">
    <property type="entry name" value="5' to 3' exonuclease, C-terminal subdomain"/>
    <property type="match status" value="1"/>
</dbReference>
<dbReference type="InterPro" id="IPR019760">
    <property type="entry name" value="DNA-dir_DNA_pol_A_CS"/>
</dbReference>
<keyword evidence="13 17" id="KW-0234">DNA repair</keyword>
<evidence type="ECO:0000313" key="22">
    <source>
        <dbReference type="Proteomes" id="UP000467249"/>
    </source>
</evidence>
<evidence type="ECO:0000256" key="17">
    <source>
        <dbReference type="RuleBase" id="RU004460"/>
    </source>
</evidence>
<keyword evidence="4 17" id="KW-0808">Transferase</keyword>
<dbReference type="InterPro" id="IPR008918">
    <property type="entry name" value="HhH2"/>
</dbReference>
<dbReference type="CDD" id="cd08637">
    <property type="entry name" value="DNA_pol_A_pol_I_C"/>
    <property type="match status" value="1"/>
</dbReference>
<keyword evidence="7" id="KW-0540">Nuclease</keyword>
<dbReference type="Pfam" id="PF01367">
    <property type="entry name" value="5_3_exonuc"/>
    <property type="match status" value="1"/>
</dbReference>
<dbReference type="SUPFAM" id="SSF56672">
    <property type="entry name" value="DNA/RNA polymerases"/>
    <property type="match status" value="1"/>
</dbReference>
<dbReference type="SUPFAM" id="SSF88723">
    <property type="entry name" value="PIN domain-like"/>
    <property type="match status" value="1"/>
</dbReference>
<evidence type="ECO:0000256" key="8">
    <source>
        <dbReference type="ARBA" id="ARBA00022763"/>
    </source>
</evidence>
<keyword evidence="8 17" id="KW-0227">DNA damage</keyword>
<dbReference type="CDD" id="cd09898">
    <property type="entry name" value="H3TH_53EXO"/>
    <property type="match status" value="1"/>
</dbReference>
<dbReference type="Pfam" id="PF02739">
    <property type="entry name" value="5_3_exonuc_N"/>
    <property type="match status" value="1"/>
</dbReference>
<evidence type="ECO:0000259" key="18">
    <source>
        <dbReference type="SMART" id="SM00474"/>
    </source>
</evidence>
<dbReference type="Gene3D" id="3.30.420.10">
    <property type="entry name" value="Ribonuclease H-like superfamily/Ribonuclease H"/>
    <property type="match status" value="1"/>
</dbReference>
<sequence>MSAVSPAKTAAPSDQKQTLMLLDGNSLAYRAFYALPAENFKTKNGLTTNAVYGFTAMLINLLRDEQPSHIAAAFDVSRQTFRVDKYPEYKAGRSATPDEFRGQIDITKEVLAALGITVLAEPGFEADDIIATLATQAEQEGYRVLVVTGDRDALQLVSPDVTVLYPRKGVSDLTRFTPEAVVEKYGLTPTQYPDFAALRGDPSDNLPGIPGVGEKTAAKWIVEYGSLQGLVDNVDTVRGKVGDSLRDNLSSVVLNRELTDLVKDVPLAQTPDTLRLLPWDRDQIHRLFDDLEFRVLRDRLFDTLAAVEPEVDEGFDVRGGALEPGSVAAWLAEHAADGRRSGLAVVGTHTVYDGDATALAIAAADGDGAYIDTATLTPEDDSALGAWLADAGTPKALHEAKIGIHGLAGRGWALDGVTSDTALAAYLVRPGQRSFALDDLSLRYLRRELRADNAEQQQLSLLDDTDGVDDQAVQTAILRARAVADLADALDEELTRIDSASLLGEMELPVQSVLAGMESAGIAVDLDKLDTLQREFGDQIRQAADAAYAVIGKQINLGSPKQLQVVLFDELGMPKTKKTKTGYTTDADALQSLFDKTGHPFLEHLLAHRDSTRLKVTVDGLLKAVAADGRIHTTFNQTIAATGRLSSTEPNLQNIPIRTDAGRQIRDAFIVGNGYSELMTADYSQIEMRIMAHLSKDEGLIEAFRTGEDLHSFVASRAFEVPIDEVTPELRRRVKAMSYGLAYGLSAYGLSAQLKISTEEAKVQMDQYFARFGGIRDYLRDIVDQARKDGYTSTVLGRRRYLPELDSSNRQVREAAERAALNAPIQGSAADIIKVAMINVAQALKDAGLKTRMLLQVHDELLLEVADGERDTVEALVRDKMGAAYPLDVPLEVSVGYGRSWDAAAH</sequence>
<name>A0A6N4W1U5_9MYCO</name>
<evidence type="ECO:0000256" key="15">
    <source>
        <dbReference type="ARBA" id="ARBA00053603"/>
    </source>
</evidence>
<evidence type="ECO:0000256" key="14">
    <source>
        <dbReference type="ARBA" id="ARBA00049244"/>
    </source>
</evidence>
<proteinExistence type="inferred from homology"/>
<accession>A0A6N4W1U5</accession>
<dbReference type="FunFam" id="1.10.150.20:FF:000003">
    <property type="entry name" value="DNA polymerase I"/>
    <property type="match status" value="1"/>
</dbReference>
<dbReference type="SMART" id="SM00474">
    <property type="entry name" value="35EXOc"/>
    <property type="match status" value="1"/>
</dbReference>
<keyword evidence="6 17" id="KW-0235">DNA replication</keyword>
<dbReference type="Gene3D" id="3.30.70.370">
    <property type="match status" value="1"/>
</dbReference>
<dbReference type="InterPro" id="IPR002421">
    <property type="entry name" value="5-3_exonuclease"/>
</dbReference>
<dbReference type="GO" id="GO:0008409">
    <property type="term" value="F:5'-3' exonuclease activity"/>
    <property type="evidence" value="ECO:0007669"/>
    <property type="project" value="InterPro"/>
</dbReference>
<organism evidence="21 22">
    <name type="scientific">Mycolicibacterium anyangense</name>
    <dbReference type="NCBI Taxonomy" id="1431246"/>
    <lineage>
        <taxon>Bacteria</taxon>
        <taxon>Bacillati</taxon>
        <taxon>Actinomycetota</taxon>
        <taxon>Actinomycetes</taxon>
        <taxon>Mycobacteriales</taxon>
        <taxon>Mycobacteriaceae</taxon>
        <taxon>Mycolicibacterium</taxon>
    </lineage>
</organism>
<dbReference type="InterPro" id="IPR001098">
    <property type="entry name" value="DNA-dir_DNA_pol_A_palm_dom"/>
</dbReference>
<keyword evidence="12 17" id="KW-0238">DNA-binding</keyword>
<dbReference type="FunFam" id="3.40.50.1010:FF:000001">
    <property type="entry name" value="DNA polymerase I"/>
    <property type="match status" value="1"/>
</dbReference>
<dbReference type="InterPro" id="IPR018320">
    <property type="entry name" value="DNA_polymerase_1"/>
</dbReference>
<feature type="domain" description="5'-3' exonuclease" evidence="19">
    <location>
        <begin position="15"/>
        <end position="277"/>
    </location>
</feature>
<dbReference type="Pfam" id="PF22619">
    <property type="entry name" value="DNA_polI_exo1"/>
    <property type="match status" value="1"/>
</dbReference>
<evidence type="ECO:0000256" key="16">
    <source>
        <dbReference type="NCBIfam" id="TIGR00593"/>
    </source>
</evidence>
<comment type="similarity">
    <text evidence="1 17">Belongs to the DNA polymerase type-A family.</text>
</comment>
<dbReference type="InterPro" id="IPR054690">
    <property type="entry name" value="DNA_polI_exonuclease"/>
</dbReference>
<feature type="domain" description="DNA-directed DNA polymerase family A palm" evidence="20">
    <location>
        <begin position="662"/>
        <end position="869"/>
    </location>
</feature>
<evidence type="ECO:0000256" key="13">
    <source>
        <dbReference type="ARBA" id="ARBA00023204"/>
    </source>
</evidence>
<evidence type="ECO:0000256" key="6">
    <source>
        <dbReference type="ARBA" id="ARBA00022705"/>
    </source>
</evidence>
<evidence type="ECO:0000259" key="20">
    <source>
        <dbReference type="SMART" id="SM00482"/>
    </source>
</evidence>
<dbReference type="GO" id="GO:0006261">
    <property type="term" value="P:DNA-templated DNA replication"/>
    <property type="evidence" value="ECO:0007669"/>
    <property type="project" value="UniProtKB-UniRule"/>
</dbReference>
<evidence type="ECO:0000256" key="10">
    <source>
        <dbReference type="ARBA" id="ARBA00022839"/>
    </source>
</evidence>
<evidence type="ECO:0000259" key="19">
    <source>
        <dbReference type="SMART" id="SM00475"/>
    </source>
</evidence>
<keyword evidence="10" id="KW-0269">Exonuclease</keyword>
<dbReference type="InterPro" id="IPR029060">
    <property type="entry name" value="PIN-like_dom_sf"/>
</dbReference>
<dbReference type="InterPro" id="IPR043502">
    <property type="entry name" value="DNA/RNA_pol_sf"/>
</dbReference>
<dbReference type="SMART" id="SM00482">
    <property type="entry name" value="POLAc"/>
    <property type="match status" value="1"/>
</dbReference>
<reference evidence="21 22" key="1">
    <citation type="journal article" date="2019" name="Emerg. Microbes Infect.">
        <title>Comprehensive subspecies identification of 175 nontuberculous mycobacteria species based on 7547 genomic profiles.</title>
        <authorList>
            <person name="Matsumoto Y."/>
            <person name="Kinjo T."/>
            <person name="Motooka D."/>
            <person name="Nabeya D."/>
            <person name="Jung N."/>
            <person name="Uechi K."/>
            <person name="Horii T."/>
            <person name="Iida T."/>
            <person name="Fujita J."/>
            <person name="Nakamura S."/>
        </authorList>
    </citation>
    <scope>NUCLEOTIDE SEQUENCE [LARGE SCALE GENOMIC DNA]</scope>
    <source>
        <strain evidence="21 22">JCM 30275</strain>
    </source>
</reference>
<evidence type="ECO:0000256" key="9">
    <source>
        <dbReference type="ARBA" id="ARBA00022801"/>
    </source>
</evidence>